<keyword evidence="3" id="KW-1185">Reference proteome</keyword>
<dbReference type="GO" id="GO:0005829">
    <property type="term" value="C:cytosol"/>
    <property type="evidence" value="ECO:0007669"/>
    <property type="project" value="TreeGrafter"/>
</dbReference>
<dbReference type="Pfam" id="PF02082">
    <property type="entry name" value="Rrf2"/>
    <property type="match status" value="1"/>
</dbReference>
<accession>A0A432MIA1</accession>
<evidence type="ECO:0000313" key="3">
    <source>
        <dbReference type="Proteomes" id="UP000280296"/>
    </source>
</evidence>
<dbReference type="InterPro" id="IPR030489">
    <property type="entry name" value="TR_Rrf2-type_CS"/>
</dbReference>
<reference evidence="2 3" key="2">
    <citation type="submission" date="2019-01" db="EMBL/GenBank/DDBJ databases">
        <title>Tautonia sociabilis, a novel thermotolerant planctomycete of Isosphaeraceae family, isolated from a 4000 m deep subterranean habitat.</title>
        <authorList>
            <person name="Kovaleva O.L."/>
            <person name="Elcheninov A.G."/>
            <person name="Van Heerden E."/>
            <person name="Toshchakov S.V."/>
            <person name="Novikov A."/>
            <person name="Bonch-Osmolovskaya E.A."/>
            <person name="Kublanov I.V."/>
        </authorList>
    </citation>
    <scope>NUCLEOTIDE SEQUENCE [LARGE SCALE GENOMIC DNA]</scope>
    <source>
        <strain evidence="2 3">GM2012</strain>
    </source>
</reference>
<gene>
    <name evidence="2" type="ORF">TsocGM_14265</name>
</gene>
<dbReference type="OrthoDB" id="9800519at2"/>
<dbReference type="NCBIfam" id="TIGR00738">
    <property type="entry name" value="rrf2_super"/>
    <property type="match status" value="1"/>
</dbReference>
<evidence type="ECO:0000313" key="2">
    <source>
        <dbReference type="EMBL" id="RUL87094.1"/>
    </source>
</evidence>
<dbReference type="AlphaFoldDB" id="A0A432MIA1"/>
<dbReference type="PANTHER" id="PTHR33221:SF13">
    <property type="entry name" value="TRANSCRIPTIONAL REGULATOR-RELATED"/>
    <property type="match status" value="1"/>
</dbReference>
<dbReference type="Gene3D" id="1.10.10.10">
    <property type="entry name" value="Winged helix-like DNA-binding domain superfamily/Winged helix DNA-binding domain"/>
    <property type="match status" value="1"/>
</dbReference>
<organism evidence="2 3">
    <name type="scientific">Tautonia sociabilis</name>
    <dbReference type="NCBI Taxonomy" id="2080755"/>
    <lineage>
        <taxon>Bacteria</taxon>
        <taxon>Pseudomonadati</taxon>
        <taxon>Planctomycetota</taxon>
        <taxon>Planctomycetia</taxon>
        <taxon>Isosphaerales</taxon>
        <taxon>Isosphaeraceae</taxon>
        <taxon>Tautonia</taxon>
    </lineage>
</organism>
<dbReference type="GO" id="GO:0003700">
    <property type="term" value="F:DNA-binding transcription factor activity"/>
    <property type="evidence" value="ECO:0007669"/>
    <property type="project" value="TreeGrafter"/>
</dbReference>
<name>A0A432MIA1_9BACT</name>
<dbReference type="InterPro" id="IPR000944">
    <property type="entry name" value="Tscrpt_reg_Rrf2"/>
</dbReference>
<dbReference type="SUPFAM" id="SSF46785">
    <property type="entry name" value="Winged helix' DNA-binding domain"/>
    <property type="match status" value="1"/>
</dbReference>
<reference evidence="2 3" key="1">
    <citation type="submission" date="2018-12" db="EMBL/GenBank/DDBJ databases">
        <authorList>
            <person name="Toschakov S.V."/>
        </authorList>
    </citation>
    <scope>NUCLEOTIDE SEQUENCE [LARGE SCALE GENOMIC DNA]</scope>
    <source>
        <strain evidence="2 3">GM2012</strain>
    </source>
</reference>
<sequence>MFSQTVEYALRAVAHLADRAPEARTTEQIALVTKVPAPYLSKVLQGLKRAGIVRSQRGIGGGIALEKRPEELTILEVVNAVDPIRRIRTCPLGLAAHGRHLCPLHRRLDDALAGVEDAFARTTLAEILAEPSPSVPLCDVPAGPSPEDDGGGEEPARRRSG</sequence>
<dbReference type="PANTHER" id="PTHR33221">
    <property type="entry name" value="WINGED HELIX-TURN-HELIX TRANSCRIPTIONAL REGULATOR, RRF2 FAMILY"/>
    <property type="match status" value="1"/>
</dbReference>
<dbReference type="RefSeq" id="WP_126726138.1">
    <property type="nucleotide sequence ID" value="NZ_RYZH01000026.1"/>
</dbReference>
<comment type="caution">
    <text evidence="2">The sequence shown here is derived from an EMBL/GenBank/DDBJ whole genome shotgun (WGS) entry which is preliminary data.</text>
</comment>
<feature type="region of interest" description="Disordered" evidence="1">
    <location>
        <begin position="133"/>
        <end position="161"/>
    </location>
</feature>
<protein>
    <submittedName>
        <fullName evidence="2">Rrf2 family transcriptional regulator</fullName>
    </submittedName>
</protein>
<proteinExistence type="predicted"/>
<dbReference type="Proteomes" id="UP000280296">
    <property type="component" value="Unassembled WGS sequence"/>
</dbReference>
<dbReference type="PROSITE" id="PS51197">
    <property type="entry name" value="HTH_RRF2_2"/>
    <property type="match status" value="1"/>
</dbReference>
<dbReference type="InterPro" id="IPR036388">
    <property type="entry name" value="WH-like_DNA-bd_sf"/>
</dbReference>
<evidence type="ECO:0000256" key="1">
    <source>
        <dbReference type="SAM" id="MobiDB-lite"/>
    </source>
</evidence>
<dbReference type="InterPro" id="IPR036390">
    <property type="entry name" value="WH_DNA-bd_sf"/>
</dbReference>
<dbReference type="PROSITE" id="PS01332">
    <property type="entry name" value="HTH_RRF2_1"/>
    <property type="match status" value="1"/>
</dbReference>
<dbReference type="EMBL" id="RYZH01000026">
    <property type="protein sequence ID" value="RUL87094.1"/>
    <property type="molecule type" value="Genomic_DNA"/>
</dbReference>